<dbReference type="AlphaFoldDB" id="A0A3M8AJA8"/>
<gene>
    <name evidence="2" type="ORF">EDM22_04435</name>
</gene>
<dbReference type="GO" id="GO:0008703">
    <property type="term" value="F:5-amino-6-(5-phosphoribosylamino)uracil reductase activity"/>
    <property type="evidence" value="ECO:0007669"/>
    <property type="project" value="InterPro"/>
</dbReference>
<feature type="domain" description="Bacterial bifunctional deaminase-reductase C-terminal" evidence="1">
    <location>
        <begin position="2"/>
        <end position="44"/>
    </location>
</feature>
<name>A0A3M8AJA8_9MICO</name>
<dbReference type="SUPFAM" id="SSF53597">
    <property type="entry name" value="Dihydrofolate reductase-like"/>
    <property type="match status" value="1"/>
</dbReference>
<dbReference type="Gene3D" id="3.40.430.10">
    <property type="entry name" value="Dihydrofolate Reductase, subunit A"/>
    <property type="match status" value="1"/>
</dbReference>
<dbReference type="OrthoDB" id="7342392at2"/>
<sequence>MLCDELFRSGLVDDLHLRVVPVLIGAGRPFTPADLGEQRLALDHAVSHPSGHVGLHYRLR</sequence>
<evidence type="ECO:0000259" key="1">
    <source>
        <dbReference type="Pfam" id="PF01872"/>
    </source>
</evidence>
<evidence type="ECO:0000313" key="2">
    <source>
        <dbReference type="EMBL" id="RNB51284.1"/>
    </source>
</evidence>
<dbReference type="Proteomes" id="UP000275048">
    <property type="component" value="Unassembled WGS sequence"/>
</dbReference>
<dbReference type="InterPro" id="IPR024072">
    <property type="entry name" value="DHFR-like_dom_sf"/>
</dbReference>
<dbReference type="Pfam" id="PF01872">
    <property type="entry name" value="RibD_C"/>
    <property type="match status" value="1"/>
</dbReference>
<dbReference type="GO" id="GO:0009231">
    <property type="term" value="P:riboflavin biosynthetic process"/>
    <property type="evidence" value="ECO:0007669"/>
    <property type="project" value="InterPro"/>
</dbReference>
<protein>
    <recommendedName>
        <fullName evidence="1">Bacterial bifunctional deaminase-reductase C-terminal domain-containing protein</fullName>
    </recommendedName>
</protein>
<proteinExistence type="predicted"/>
<organism evidence="2 3">
    <name type="scientific">Agromyces tardus</name>
    <dbReference type="NCBI Taxonomy" id="2583849"/>
    <lineage>
        <taxon>Bacteria</taxon>
        <taxon>Bacillati</taxon>
        <taxon>Actinomycetota</taxon>
        <taxon>Actinomycetes</taxon>
        <taxon>Micrococcales</taxon>
        <taxon>Microbacteriaceae</taxon>
        <taxon>Agromyces</taxon>
    </lineage>
</organism>
<comment type="caution">
    <text evidence="2">The sequence shown here is derived from an EMBL/GenBank/DDBJ whole genome shotgun (WGS) entry which is preliminary data.</text>
</comment>
<keyword evidence="3" id="KW-1185">Reference proteome</keyword>
<accession>A0A3M8AJA8</accession>
<evidence type="ECO:0000313" key="3">
    <source>
        <dbReference type="Proteomes" id="UP000275048"/>
    </source>
</evidence>
<dbReference type="RefSeq" id="WP_122935852.1">
    <property type="nucleotide sequence ID" value="NZ_JBHSNT010000060.1"/>
</dbReference>
<reference evidence="2 3" key="1">
    <citation type="submission" date="2018-10" db="EMBL/GenBank/DDBJ databases">
        <title>Isolation, diversity and antibacterial activity of antinobacteria from the wheat rhizosphere soil.</title>
        <authorList>
            <person name="Sun T."/>
        </authorList>
    </citation>
    <scope>NUCLEOTIDE SEQUENCE [LARGE SCALE GENOMIC DNA]</scope>
    <source>
        <strain evidence="2 3">SJ-23</strain>
    </source>
</reference>
<dbReference type="InterPro" id="IPR002734">
    <property type="entry name" value="RibDG_C"/>
</dbReference>
<dbReference type="EMBL" id="RHHB01000004">
    <property type="protein sequence ID" value="RNB51284.1"/>
    <property type="molecule type" value="Genomic_DNA"/>
</dbReference>